<feature type="transmembrane region" description="Helical" evidence="1">
    <location>
        <begin position="227"/>
        <end position="247"/>
    </location>
</feature>
<dbReference type="AlphaFoldDB" id="A0A370GH71"/>
<reference evidence="3 4" key="1">
    <citation type="submission" date="2018-07" db="EMBL/GenBank/DDBJ databases">
        <title>Genomic Encyclopedia of Type Strains, Phase IV (KMG-IV): sequencing the most valuable type-strain genomes for metagenomic binning, comparative biology and taxonomic classification.</title>
        <authorList>
            <person name="Goeker M."/>
        </authorList>
    </citation>
    <scope>NUCLEOTIDE SEQUENCE [LARGE SCALE GENOMIC DNA]</scope>
    <source>
        <strain evidence="3 4">DSM 25281</strain>
    </source>
</reference>
<dbReference type="EMBL" id="QQAY01000004">
    <property type="protein sequence ID" value="RDI43007.1"/>
    <property type="molecule type" value="Genomic_DNA"/>
</dbReference>
<dbReference type="NCBIfam" id="TIGR02878">
    <property type="entry name" value="spore_ypjB"/>
    <property type="match status" value="1"/>
</dbReference>
<dbReference type="OrthoDB" id="2988195at2"/>
<comment type="caution">
    <text evidence="3">The sequence shown here is derived from an EMBL/GenBank/DDBJ whole genome shotgun (WGS) entry which is preliminary data.</text>
</comment>
<sequence>MKMKLLLFSIAASIILFSATHFANAESPNTLSKLDKIADQSLQLAKAGKLQDSEQMMKYFSKQLTDFEMKERPFSMDEMTVLTVSYNQALKAIESDDISAPERLRDMTAFRLVVDALNSQYQPMWSEMESKIMTAFNGVKEAAEKGSQDDYHYKLNTFLSQYATIQPSLKVDISPERLQKIDAKITYIDQYRDIRSNSDQLTELALLQTDLNDLFSLVNKDEADPSLWWVMLSTGGIIIFTLSYVGWRKYKGQNEEKQTKEGND</sequence>
<name>A0A370GH71_9BACI</name>
<evidence type="ECO:0000256" key="1">
    <source>
        <dbReference type="SAM" id="Phobius"/>
    </source>
</evidence>
<dbReference type="InterPro" id="IPR014231">
    <property type="entry name" value="Spore_YpjB"/>
</dbReference>
<organism evidence="3 4">
    <name type="scientific">Falsibacillus pallidus</name>
    <dbReference type="NCBI Taxonomy" id="493781"/>
    <lineage>
        <taxon>Bacteria</taxon>
        <taxon>Bacillati</taxon>
        <taxon>Bacillota</taxon>
        <taxon>Bacilli</taxon>
        <taxon>Bacillales</taxon>
        <taxon>Bacillaceae</taxon>
        <taxon>Falsibacillus</taxon>
    </lineage>
</organism>
<protein>
    <submittedName>
        <fullName evidence="3">Sporulation protein YpjB</fullName>
    </submittedName>
</protein>
<keyword evidence="4" id="KW-1185">Reference proteome</keyword>
<dbReference type="Pfam" id="PF09577">
    <property type="entry name" value="Spore_YpjB"/>
    <property type="match status" value="1"/>
</dbReference>
<accession>A0A370GH71</accession>
<proteinExistence type="predicted"/>
<feature type="signal peptide" evidence="2">
    <location>
        <begin position="1"/>
        <end position="25"/>
    </location>
</feature>
<dbReference type="RefSeq" id="WP_114745331.1">
    <property type="nucleotide sequence ID" value="NZ_QQAY01000004.1"/>
</dbReference>
<feature type="chain" id="PRO_5016861069" evidence="2">
    <location>
        <begin position="26"/>
        <end position="264"/>
    </location>
</feature>
<keyword evidence="1" id="KW-1133">Transmembrane helix</keyword>
<keyword evidence="1" id="KW-0472">Membrane</keyword>
<evidence type="ECO:0000313" key="3">
    <source>
        <dbReference type="EMBL" id="RDI43007.1"/>
    </source>
</evidence>
<keyword evidence="1" id="KW-0812">Transmembrane</keyword>
<evidence type="ECO:0000256" key="2">
    <source>
        <dbReference type="SAM" id="SignalP"/>
    </source>
</evidence>
<evidence type="ECO:0000313" key="4">
    <source>
        <dbReference type="Proteomes" id="UP000255326"/>
    </source>
</evidence>
<keyword evidence="2" id="KW-0732">Signal</keyword>
<dbReference type="Proteomes" id="UP000255326">
    <property type="component" value="Unassembled WGS sequence"/>
</dbReference>
<gene>
    <name evidence="3" type="ORF">DFR59_10457</name>
</gene>